<dbReference type="EMBL" id="CP144746">
    <property type="protein sequence ID" value="WVZ57072.1"/>
    <property type="molecule type" value="Genomic_DNA"/>
</dbReference>
<proteinExistence type="predicted"/>
<dbReference type="AlphaFoldDB" id="A0AAQ3PRY8"/>
<name>A0AAQ3PRY8_PASNO</name>
<organism evidence="1 2">
    <name type="scientific">Paspalum notatum var. saurae</name>
    <dbReference type="NCBI Taxonomy" id="547442"/>
    <lineage>
        <taxon>Eukaryota</taxon>
        <taxon>Viridiplantae</taxon>
        <taxon>Streptophyta</taxon>
        <taxon>Embryophyta</taxon>
        <taxon>Tracheophyta</taxon>
        <taxon>Spermatophyta</taxon>
        <taxon>Magnoliopsida</taxon>
        <taxon>Liliopsida</taxon>
        <taxon>Poales</taxon>
        <taxon>Poaceae</taxon>
        <taxon>PACMAD clade</taxon>
        <taxon>Panicoideae</taxon>
        <taxon>Andropogonodae</taxon>
        <taxon>Paspaleae</taxon>
        <taxon>Paspalinae</taxon>
        <taxon>Paspalum</taxon>
    </lineage>
</organism>
<sequence>MKENLCSISASVDLASSMEKFWPMHALGPMEKASRPCGTFAAAEIPFSNLSGLNSSASSPHTAFSRCMIGMGITIAMPLGSFVDPTVMSAKSGRVEPQGLEQHHCHLQASMDWNQMDYVHSESQIAETQHKNITASCLFQFAERIGEIASQTPSGPPPGVFLATPVSKYTDHVRRRAVFSWPAKKNSLHSCMISSMLRLRSTCFFSPSLVSLQDLLPTKPRATDAADWTPAAVPPMGLAPAGAGLAGARSCL</sequence>
<reference evidence="1 2" key="1">
    <citation type="submission" date="2024-02" db="EMBL/GenBank/DDBJ databases">
        <title>High-quality chromosome-scale genome assembly of Pensacola bahiagrass (Paspalum notatum Flugge var. saurae).</title>
        <authorList>
            <person name="Vega J.M."/>
            <person name="Podio M."/>
            <person name="Orjuela J."/>
            <person name="Siena L.A."/>
            <person name="Pessino S.C."/>
            <person name="Combes M.C."/>
            <person name="Mariac C."/>
            <person name="Albertini E."/>
            <person name="Pupilli F."/>
            <person name="Ortiz J.P.A."/>
            <person name="Leblanc O."/>
        </authorList>
    </citation>
    <scope>NUCLEOTIDE SEQUENCE [LARGE SCALE GENOMIC DNA]</scope>
    <source>
        <strain evidence="1">R1</strain>
        <tissue evidence="1">Leaf</tissue>
    </source>
</reference>
<dbReference type="Proteomes" id="UP001341281">
    <property type="component" value="Chromosome 02"/>
</dbReference>
<evidence type="ECO:0000313" key="1">
    <source>
        <dbReference type="EMBL" id="WVZ57072.1"/>
    </source>
</evidence>
<evidence type="ECO:0000313" key="2">
    <source>
        <dbReference type="Proteomes" id="UP001341281"/>
    </source>
</evidence>
<gene>
    <name evidence="1" type="ORF">U9M48_007508</name>
</gene>
<protein>
    <submittedName>
        <fullName evidence="1">Uncharacterized protein</fullName>
    </submittedName>
</protein>
<keyword evidence="2" id="KW-1185">Reference proteome</keyword>
<accession>A0AAQ3PRY8</accession>